<evidence type="ECO:0000313" key="3">
    <source>
        <dbReference type="Proteomes" id="UP001500466"/>
    </source>
</evidence>
<protein>
    <submittedName>
        <fullName evidence="2">Uncharacterized protein</fullName>
    </submittedName>
</protein>
<organism evidence="2 3">
    <name type="scientific">Yinghuangia aomiensis</name>
    <dbReference type="NCBI Taxonomy" id="676205"/>
    <lineage>
        <taxon>Bacteria</taxon>
        <taxon>Bacillati</taxon>
        <taxon>Actinomycetota</taxon>
        <taxon>Actinomycetes</taxon>
        <taxon>Kitasatosporales</taxon>
        <taxon>Streptomycetaceae</taxon>
        <taxon>Yinghuangia</taxon>
    </lineage>
</organism>
<name>A0ABP9H6H0_9ACTN</name>
<comment type="caution">
    <text evidence="2">The sequence shown here is derived from an EMBL/GenBank/DDBJ whole genome shotgun (WGS) entry which is preliminary data.</text>
</comment>
<dbReference type="Proteomes" id="UP001500466">
    <property type="component" value="Unassembled WGS sequence"/>
</dbReference>
<proteinExistence type="predicted"/>
<sequence length="76" mass="8066">MSENPTEPAPHQSGESAPDARDVRNETGRSPQGLNAGRDIFIINMGTITAGNTPAQQDATPSPGGWLRRLLAWLGL</sequence>
<dbReference type="EMBL" id="BAABHS010000007">
    <property type="protein sequence ID" value="GAA4960814.1"/>
    <property type="molecule type" value="Genomic_DNA"/>
</dbReference>
<evidence type="ECO:0000313" key="2">
    <source>
        <dbReference type="EMBL" id="GAA4960814.1"/>
    </source>
</evidence>
<gene>
    <name evidence="2" type="ORF">GCM10023205_25230</name>
</gene>
<feature type="region of interest" description="Disordered" evidence="1">
    <location>
        <begin position="1"/>
        <end position="38"/>
    </location>
</feature>
<accession>A0ABP9H6H0</accession>
<reference evidence="3" key="1">
    <citation type="journal article" date="2019" name="Int. J. Syst. Evol. Microbiol.">
        <title>The Global Catalogue of Microorganisms (GCM) 10K type strain sequencing project: providing services to taxonomists for standard genome sequencing and annotation.</title>
        <authorList>
            <consortium name="The Broad Institute Genomics Platform"/>
            <consortium name="The Broad Institute Genome Sequencing Center for Infectious Disease"/>
            <person name="Wu L."/>
            <person name="Ma J."/>
        </authorList>
    </citation>
    <scope>NUCLEOTIDE SEQUENCE [LARGE SCALE GENOMIC DNA]</scope>
    <source>
        <strain evidence="3">JCM 17986</strain>
    </source>
</reference>
<feature type="compositionally biased region" description="Basic and acidic residues" evidence="1">
    <location>
        <begin position="18"/>
        <end position="27"/>
    </location>
</feature>
<dbReference type="RefSeq" id="WP_345675488.1">
    <property type="nucleotide sequence ID" value="NZ_BAABHS010000007.1"/>
</dbReference>
<evidence type="ECO:0000256" key="1">
    <source>
        <dbReference type="SAM" id="MobiDB-lite"/>
    </source>
</evidence>
<keyword evidence="3" id="KW-1185">Reference proteome</keyword>